<dbReference type="InterPro" id="IPR006750">
    <property type="entry name" value="YdcZ"/>
</dbReference>
<evidence type="ECO:0000313" key="2">
    <source>
        <dbReference type="Proteomes" id="UP000262210"/>
    </source>
</evidence>
<evidence type="ECO:0000313" key="1">
    <source>
        <dbReference type="EMBL" id="HCK00149.1"/>
    </source>
</evidence>
<dbReference type="AlphaFoldDB" id="A0A7G2JNU9"/>
<accession>A0A7G2JNU9</accession>
<comment type="caution">
    <text evidence="1">The sequence shown here is derived from an EMBL/GenBank/DDBJ whole genome shotgun (WGS) entry which is preliminary data.</text>
</comment>
<organism evidence="1 2">
    <name type="scientific">Serratia grimesii</name>
    <dbReference type="NCBI Taxonomy" id="82995"/>
    <lineage>
        <taxon>Bacteria</taxon>
        <taxon>Pseudomonadati</taxon>
        <taxon>Pseudomonadota</taxon>
        <taxon>Gammaproteobacteria</taxon>
        <taxon>Enterobacterales</taxon>
        <taxon>Yersiniaceae</taxon>
        <taxon>Serratia</taxon>
    </lineage>
</organism>
<name>A0A7G2JNU9_9GAMM</name>
<dbReference type="EMBL" id="DPSM01000015">
    <property type="protein sequence ID" value="HCK00149.1"/>
    <property type="molecule type" value="Genomic_DNA"/>
</dbReference>
<dbReference type="GeneID" id="75282814"/>
<dbReference type="PANTHER" id="PTHR34821:SF2">
    <property type="entry name" value="INNER MEMBRANE PROTEIN YDCZ"/>
    <property type="match status" value="1"/>
</dbReference>
<dbReference type="PANTHER" id="PTHR34821">
    <property type="entry name" value="INNER MEMBRANE PROTEIN YDCZ"/>
    <property type="match status" value="1"/>
</dbReference>
<sequence>MIRERFSHPLLALAAGALLALMIGINSLLASYNSPLFASWVAHGIGAITAWLLLLLLRRRTPTSAPSMLPASIPRWAYLGGIPGALTVVLAAITVNSPLALSGSLALMLTGQVLFGMVSDSCGWFGVIKRRLSINDIIATLLILSGCALLIFLR</sequence>
<reference evidence="1 2" key="1">
    <citation type="journal article" date="2018" name="Nat. Biotechnol.">
        <title>A standardized bacterial taxonomy based on genome phylogeny substantially revises the tree of life.</title>
        <authorList>
            <person name="Parks D.H."/>
            <person name="Chuvochina M."/>
            <person name="Waite D.W."/>
            <person name="Rinke C."/>
            <person name="Skarshewski A."/>
            <person name="Chaumeil P.A."/>
            <person name="Hugenholtz P."/>
        </authorList>
    </citation>
    <scope>NUCLEOTIDE SEQUENCE [LARGE SCALE GENOMIC DNA]</scope>
    <source>
        <strain evidence="1">UBA11264</strain>
    </source>
</reference>
<dbReference type="GO" id="GO:0005886">
    <property type="term" value="C:plasma membrane"/>
    <property type="evidence" value="ECO:0007669"/>
    <property type="project" value="TreeGrafter"/>
</dbReference>
<dbReference type="Proteomes" id="UP000262210">
    <property type="component" value="Unassembled WGS sequence"/>
</dbReference>
<gene>
    <name evidence="1" type="ORF">DHV72_08985</name>
</gene>
<proteinExistence type="predicted"/>
<dbReference type="RefSeq" id="WP_082797597.1">
    <property type="nucleotide sequence ID" value="NZ_CAMIQM010000002.1"/>
</dbReference>
<dbReference type="Pfam" id="PF04657">
    <property type="entry name" value="DMT_YdcZ"/>
    <property type="match status" value="1"/>
</dbReference>
<protein>
    <submittedName>
        <fullName evidence="1">EamA-like transporter family protein</fullName>
    </submittedName>
</protein>